<dbReference type="InterPro" id="IPR007946">
    <property type="entry name" value="AAR2"/>
</dbReference>
<evidence type="ECO:0000259" key="2">
    <source>
        <dbReference type="Pfam" id="PF05282"/>
    </source>
</evidence>
<dbReference type="PANTHER" id="PTHR12689">
    <property type="entry name" value="A1 CISTRON SPLICING FACTOR AAR2-RELATED"/>
    <property type="match status" value="1"/>
</dbReference>
<evidence type="ECO:0000256" key="1">
    <source>
        <dbReference type="ARBA" id="ARBA00006281"/>
    </source>
</evidence>
<dbReference type="AlphaFoldDB" id="A0A2H9TMT3"/>
<evidence type="ECO:0000259" key="3">
    <source>
        <dbReference type="Pfam" id="PF20981"/>
    </source>
</evidence>
<comment type="caution">
    <text evidence="4">The sequence shown here is derived from an EMBL/GenBank/DDBJ whole genome shotgun (WGS) entry which is preliminary data.</text>
</comment>
<name>A0A2H9TMT3_9FUNG</name>
<protein>
    <submittedName>
        <fullName evidence="4">Uncharacterized protein</fullName>
    </submittedName>
</protein>
<keyword evidence="5" id="KW-1185">Reference proteome</keyword>
<dbReference type="InterPro" id="IPR038516">
    <property type="entry name" value="AAR2_N_sf"/>
</dbReference>
<dbReference type="Pfam" id="PF05282">
    <property type="entry name" value="AAR2"/>
    <property type="match status" value="1"/>
</dbReference>
<dbReference type="InterPro" id="IPR038514">
    <property type="entry name" value="AAR2_C_sf"/>
</dbReference>
<dbReference type="Proteomes" id="UP000240830">
    <property type="component" value="Unassembled WGS sequence"/>
</dbReference>
<dbReference type="InterPro" id="IPR033648">
    <property type="entry name" value="AAR2_C"/>
</dbReference>
<dbReference type="InterPro" id="IPR033647">
    <property type="entry name" value="Aar2_N"/>
</dbReference>
<organism evidence="4 5">
    <name type="scientific">Paramicrosporidium saccamoebae</name>
    <dbReference type="NCBI Taxonomy" id="1246581"/>
    <lineage>
        <taxon>Eukaryota</taxon>
        <taxon>Fungi</taxon>
        <taxon>Fungi incertae sedis</taxon>
        <taxon>Cryptomycota</taxon>
        <taxon>Cryptomycota incertae sedis</taxon>
        <taxon>Paramicrosporidium</taxon>
    </lineage>
</organism>
<feature type="domain" description="AAR2 N-terminal" evidence="3">
    <location>
        <begin position="12"/>
        <end position="134"/>
    </location>
</feature>
<feature type="domain" description="AAR2 C-terminal" evidence="2">
    <location>
        <begin position="164"/>
        <end position="296"/>
    </location>
</feature>
<dbReference type="Gene3D" id="1.25.40.550">
    <property type="entry name" value="Aar2, C-terminal domain-like"/>
    <property type="match status" value="1"/>
</dbReference>
<evidence type="ECO:0000313" key="5">
    <source>
        <dbReference type="Proteomes" id="UP000240830"/>
    </source>
</evidence>
<gene>
    <name evidence="4" type="ORF">PSACC_01121</name>
</gene>
<dbReference type="OrthoDB" id="201752at2759"/>
<dbReference type="EMBL" id="MTSL01000082">
    <property type="protein sequence ID" value="PJF19063.1"/>
    <property type="molecule type" value="Genomic_DNA"/>
</dbReference>
<dbReference type="CDD" id="cd13778">
    <property type="entry name" value="Aar2_C"/>
    <property type="match status" value="1"/>
</dbReference>
<dbReference type="STRING" id="1246581.A0A2H9TMT3"/>
<accession>A0A2H9TMT3</accession>
<dbReference type="Pfam" id="PF20981">
    <property type="entry name" value="AAR2_1st"/>
    <property type="match status" value="1"/>
</dbReference>
<sequence length="312" mass="35651">MDPQDATRRFEEGAFVLMMGVPLNFEVGIDGVSWTVGPLFKGIKMIPPGLHFVYYQCGGNGALTGFFRFFKPKEILYFQWDIATEQLRPMGEPEFSIYELDRFLGPFPWERMEMQRFQDWTNLLNLQTLNRIVPGGTITPMATSYHSSHETIDLHFTKIPTEREIRPTGLDRTPVIRTLSIRPMDLLAELQLCFVLLVLGHNFEGFEQWRAIVALLCQCSALIKEDPPLYMEFLNILQGQLQECPDDFFECTGIAGDNRLFQWFQALCQDCMDTAVLQAHASAFSAFIMSKFGWDLTTDADSGEYAPIIVDP</sequence>
<dbReference type="PANTHER" id="PTHR12689:SF4">
    <property type="entry name" value="PROTEIN AAR2 HOMOLOG"/>
    <property type="match status" value="1"/>
</dbReference>
<dbReference type="CDD" id="cd13777">
    <property type="entry name" value="Aar2_N"/>
    <property type="match status" value="1"/>
</dbReference>
<comment type="similarity">
    <text evidence="1">Belongs to the AAR2 family.</text>
</comment>
<proteinExistence type="inferred from homology"/>
<reference evidence="4 5" key="1">
    <citation type="submission" date="2016-10" db="EMBL/GenBank/DDBJ databases">
        <title>The genome of Paramicrosporidium saccamoebae is the missing link in understanding Cryptomycota and Microsporidia evolution.</title>
        <authorList>
            <person name="Quandt C.A."/>
            <person name="Beaudet D."/>
            <person name="Corsaro D."/>
            <person name="Michel R."/>
            <person name="Corradi N."/>
            <person name="James T."/>
        </authorList>
    </citation>
    <scope>NUCLEOTIDE SEQUENCE [LARGE SCALE GENOMIC DNA]</scope>
    <source>
        <strain evidence="4 5">KSL3</strain>
    </source>
</reference>
<dbReference type="GO" id="GO:0000244">
    <property type="term" value="P:spliceosomal tri-snRNP complex assembly"/>
    <property type="evidence" value="ECO:0007669"/>
    <property type="project" value="TreeGrafter"/>
</dbReference>
<evidence type="ECO:0000313" key="4">
    <source>
        <dbReference type="EMBL" id="PJF19063.1"/>
    </source>
</evidence>
<dbReference type="Gene3D" id="2.60.34.20">
    <property type="match status" value="1"/>
</dbReference>